<dbReference type="InterPro" id="IPR000182">
    <property type="entry name" value="GNAT_dom"/>
</dbReference>
<dbReference type="AlphaFoldDB" id="A0A4Z0GNY2"/>
<dbReference type="PANTHER" id="PTHR43420">
    <property type="entry name" value="ACETYLTRANSFERASE"/>
    <property type="match status" value="1"/>
</dbReference>
<dbReference type="Pfam" id="PF00583">
    <property type="entry name" value="Acetyltransf_1"/>
    <property type="match status" value="1"/>
</dbReference>
<dbReference type="EMBL" id="SRJD01000008">
    <property type="protein sequence ID" value="TGA98301.1"/>
    <property type="molecule type" value="Genomic_DNA"/>
</dbReference>
<dbReference type="RefSeq" id="WP_135348389.1">
    <property type="nucleotide sequence ID" value="NZ_SRJD01000008.1"/>
</dbReference>
<proteinExistence type="predicted"/>
<dbReference type="Gene3D" id="3.40.630.30">
    <property type="match status" value="1"/>
</dbReference>
<evidence type="ECO:0000259" key="3">
    <source>
        <dbReference type="PROSITE" id="PS51186"/>
    </source>
</evidence>
<evidence type="ECO:0000256" key="2">
    <source>
        <dbReference type="ARBA" id="ARBA00023315"/>
    </source>
</evidence>
<dbReference type="InterPro" id="IPR050680">
    <property type="entry name" value="YpeA/RimI_acetyltransf"/>
</dbReference>
<reference evidence="4 5" key="1">
    <citation type="journal article" date="2015" name="Int. J. Syst. Evol. Microbiol.">
        <title>Sporolactobacillus shoreae sp. nov. and Sporolactobacillus spathodeae sp. nov., two spore-forming lactic acid bacteria isolated from tree barks in Thailand.</title>
        <authorList>
            <person name="Thamacharoensuk T."/>
            <person name="Kitahara M."/>
            <person name="Ohkuma M."/>
            <person name="Thongchul N."/>
            <person name="Tanasupawat S."/>
        </authorList>
    </citation>
    <scope>NUCLEOTIDE SEQUENCE [LARGE SCALE GENOMIC DNA]</scope>
    <source>
        <strain evidence="4 5">BK92</strain>
    </source>
</reference>
<evidence type="ECO:0000313" key="4">
    <source>
        <dbReference type="EMBL" id="TGA98301.1"/>
    </source>
</evidence>
<feature type="domain" description="N-acetyltransferase" evidence="3">
    <location>
        <begin position="151"/>
        <end position="299"/>
    </location>
</feature>
<protein>
    <submittedName>
        <fullName evidence="4">GNAT family N-acetyltransferase</fullName>
    </submittedName>
</protein>
<dbReference type="PROSITE" id="PS51186">
    <property type="entry name" value="GNAT"/>
    <property type="match status" value="1"/>
</dbReference>
<evidence type="ECO:0000313" key="5">
    <source>
        <dbReference type="Proteomes" id="UP000298347"/>
    </source>
</evidence>
<dbReference type="Proteomes" id="UP000298347">
    <property type="component" value="Unassembled WGS sequence"/>
</dbReference>
<gene>
    <name evidence="4" type="ORF">E4665_08635</name>
</gene>
<keyword evidence="2" id="KW-0012">Acyltransferase</keyword>
<evidence type="ECO:0000256" key="1">
    <source>
        <dbReference type="ARBA" id="ARBA00022679"/>
    </source>
</evidence>
<dbReference type="GO" id="GO:0016747">
    <property type="term" value="F:acyltransferase activity, transferring groups other than amino-acyl groups"/>
    <property type="evidence" value="ECO:0007669"/>
    <property type="project" value="InterPro"/>
</dbReference>
<dbReference type="SUPFAM" id="SSF55729">
    <property type="entry name" value="Acyl-CoA N-acyltransferases (Nat)"/>
    <property type="match status" value="1"/>
</dbReference>
<dbReference type="InterPro" id="IPR016181">
    <property type="entry name" value="Acyl_CoA_acyltransferase"/>
</dbReference>
<dbReference type="PANTHER" id="PTHR43420:SF47">
    <property type="entry name" value="N-ACETYLTRANSFERASE DOMAIN-CONTAINING PROTEIN"/>
    <property type="match status" value="1"/>
</dbReference>
<sequence>MDIVKLEKDRINDFVNYCTKHRSEVDDSYLYGDDLEKFVPDDENPTYILTDDVGKMKGAASLIMDDYHRAGKKIRFRIFHTETGDVSDYRNLLQAVSKHARGMENVFVFVQLVNKEMLGIVKSLDFKLWRYSFLLVKENISEYPLSLPEGYTIRPMVPGKDESVWCAVRNEAFAKLLGSETPMTEEIIHERTLASDYLENGALILYHGERPVGVVQGLDDEYDNAPIMCIGPLAIIPEYQGRGLGRMMLRASINFAKQQGYTRTILCVNGENDRAKTLYKHEGFKEVEEVAAYTYDLEK</sequence>
<dbReference type="OrthoDB" id="9797826at2"/>
<comment type="caution">
    <text evidence="4">The sequence shown here is derived from an EMBL/GenBank/DDBJ whole genome shotgun (WGS) entry which is preliminary data.</text>
</comment>
<organism evidence="4 5">
    <name type="scientific">Sporolactobacillus shoreae</name>
    <dbReference type="NCBI Taxonomy" id="1465501"/>
    <lineage>
        <taxon>Bacteria</taxon>
        <taxon>Bacillati</taxon>
        <taxon>Bacillota</taxon>
        <taxon>Bacilli</taxon>
        <taxon>Bacillales</taxon>
        <taxon>Sporolactobacillaceae</taxon>
        <taxon>Sporolactobacillus</taxon>
    </lineage>
</organism>
<keyword evidence="5" id="KW-1185">Reference proteome</keyword>
<dbReference type="CDD" id="cd04301">
    <property type="entry name" value="NAT_SF"/>
    <property type="match status" value="1"/>
</dbReference>
<name>A0A4Z0GNY2_9BACL</name>
<keyword evidence="1 4" id="KW-0808">Transferase</keyword>
<accession>A0A4Z0GNY2</accession>